<evidence type="ECO:0000256" key="4">
    <source>
        <dbReference type="ARBA" id="ARBA00023014"/>
    </source>
</evidence>
<evidence type="ECO:0000256" key="1">
    <source>
        <dbReference type="ARBA" id="ARBA00022485"/>
    </source>
</evidence>
<gene>
    <name evidence="6" type="ORF">H8S61_10680</name>
</gene>
<proteinExistence type="predicted"/>
<feature type="domain" description="4Fe-4S ferredoxin-type" evidence="5">
    <location>
        <begin position="329"/>
        <end position="360"/>
    </location>
</feature>
<protein>
    <submittedName>
        <fullName evidence="6">4Fe-4S binding protein</fullName>
    </submittedName>
</protein>
<keyword evidence="4" id="KW-0411">Iron-sulfur</keyword>
<keyword evidence="1" id="KW-0004">4Fe-4S</keyword>
<dbReference type="Gene3D" id="3.30.70.20">
    <property type="match status" value="2"/>
</dbReference>
<sequence length="405" mass="42119">MGAREGARSPRGARGARSIVGVLDGVSSEAIVVHQERCARVRNRNVSCLKCADACTSGCIALVDGELAVDAAKCVGCGTCATVCPTCALEARNPSDAQLMQACLSARVGDEVVVACEQLRRAAGGLLDEGRVAQVVCLGRVEESLISGLAVAGVRRVRLACGSCARCAQEHGAATARLVASTSNALLEAWGSDARVEVVEGVPASARAEGVAADEAAAAMAAYFAEPRGNERVAASPADPAAAGAADPAAAGPVALPRVMKDGTLPHFVPDRREALLDHLAQLGQPVRQSVATRLWGCVVIDGLACSSCRMCATFCPTGAIRKFDRDDGTLGVDHVPGDCVKCGSCRDVCPEGAIRLLDEVRPAYLLDGAVHRYVMTPRPVELGTAQQMVDTMRLRMQGSDIFER</sequence>
<dbReference type="InterPro" id="IPR017900">
    <property type="entry name" value="4Fe4S_Fe_S_CS"/>
</dbReference>
<reference evidence="6 7" key="1">
    <citation type="submission" date="2020-08" db="EMBL/GenBank/DDBJ databases">
        <title>Genome public.</title>
        <authorList>
            <person name="Liu C."/>
            <person name="Sun Q."/>
        </authorList>
    </citation>
    <scope>NUCLEOTIDE SEQUENCE [LARGE SCALE GENOMIC DNA]</scope>
    <source>
        <strain evidence="6 7">NSJ-70</strain>
    </source>
</reference>
<name>A0ABR7BSU1_9ACTN</name>
<dbReference type="PROSITE" id="PS00198">
    <property type="entry name" value="4FE4S_FER_1"/>
    <property type="match status" value="2"/>
</dbReference>
<dbReference type="PROSITE" id="PS51379">
    <property type="entry name" value="4FE4S_FER_2"/>
    <property type="match status" value="3"/>
</dbReference>
<dbReference type="PANTHER" id="PTHR43687:SF1">
    <property type="entry name" value="FERREDOXIN III"/>
    <property type="match status" value="1"/>
</dbReference>
<dbReference type="PANTHER" id="PTHR43687">
    <property type="entry name" value="ADENYLYLSULFATE REDUCTASE, BETA SUBUNIT"/>
    <property type="match status" value="1"/>
</dbReference>
<organism evidence="6 7">
    <name type="scientific">Eggerthella hominis</name>
    <dbReference type="NCBI Taxonomy" id="2763043"/>
    <lineage>
        <taxon>Bacteria</taxon>
        <taxon>Bacillati</taxon>
        <taxon>Actinomycetota</taxon>
        <taxon>Coriobacteriia</taxon>
        <taxon>Eggerthellales</taxon>
        <taxon>Eggerthellaceae</taxon>
        <taxon>Eggerthella</taxon>
    </lineage>
</organism>
<dbReference type="SUPFAM" id="SSF54862">
    <property type="entry name" value="4Fe-4S ferredoxins"/>
    <property type="match status" value="1"/>
</dbReference>
<evidence type="ECO:0000256" key="2">
    <source>
        <dbReference type="ARBA" id="ARBA00022723"/>
    </source>
</evidence>
<keyword evidence="3" id="KW-0408">Iron</keyword>
<feature type="domain" description="4Fe-4S ferredoxin-type" evidence="5">
    <location>
        <begin position="65"/>
        <end position="94"/>
    </location>
</feature>
<evidence type="ECO:0000256" key="3">
    <source>
        <dbReference type="ARBA" id="ARBA00023004"/>
    </source>
</evidence>
<dbReference type="InterPro" id="IPR017896">
    <property type="entry name" value="4Fe4S_Fe-S-bd"/>
</dbReference>
<accession>A0ABR7BSU1</accession>
<dbReference type="InterPro" id="IPR050572">
    <property type="entry name" value="Fe-S_Ferredoxin"/>
</dbReference>
<evidence type="ECO:0000313" key="7">
    <source>
        <dbReference type="Proteomes" id="UP000622448"/>
    </source>
</evidence>
<evidence type="ECO:0000313" key="6">
    <source>
        <dbReference type="EMBL" id="MBC5584653.1"/>
    </source>
</evidence>
<keyword evidence="2" id="KW-0479">Metal-binding</keyword>
<evidence type="ECO:0000259" key="5">
    <source>
        <dbReference type="PROSITE" id="PS51379"/>
    </source>
</evidence>
<comment type="caution">
    <text evidence="6">The sequence shown here is derived from an EMBL/GenBank/DDBJ whole genome shotgun (WGS) entry which is preliminary data.</text>
</comment>
<feature type="domain" description="4Fe-4S ferredoxin-type" evidence="5">
    <location>
        <begin position="297"/>
        <end position="327"/>
    </location>
</feature>
<dbReference type="Proteomes" id="UP000622448">
    <property type="component" value="Unassembled WGS sequence"/>
</dbReference>
<dbReference type="EMBL" id="JACOOA010000004">
    <property type="protein sequence ID" value="MBC5584653.1"/>
    <property type="molecule type" value="Genomic_DNA"/>
</dbReference>
<dbReference type="Pfam" id="PF12838">
    <property type="entry name" value="Fer4_7"/>
    <property type="match status" value="1"/>
</dbReference>
<dbReference type="Pfam" id="PF00037">
    <property type="entry name" value="Fer4"/>
    <property type="match status" value="1"/>
</dbReference>
<keyword evidence="7" id="KW-1185">Reference proteome</keyword>